<evidence type="ECO:0000313" key="1">
    <source>
        <dbReference type="EMBL" id="KAL3084558.1"/>
    </source>
</evidence>
<protein>
    <submittedName>
        <fullName evidence="1">Uncharacterized protein</fullName>
    </submittedName>
</protein>
<accession>A0ABD2J6U0</accession>
<name>A0ABD2J6U0_HETSC</name>
<comment type="caution">
    <text evidence="1">The sequence shown here is derived from an EMBL/GenBank/DDBJ whole genome shotgun (WGS) entry which is preliminary data.</text>
</comment>
<evidence type="ECO:0000313" key="2">
    <source>
        <dbReference type="Proteomes" id="UP001620645"/>
    </source>
</evidence>
<sequence>MDLREAGALYKFDVDQCIVKPIIPRTHVQCKIRGILDEDYITLHNLQFGQPPILFQRTNGEETVFVISLRARALLAGQDPHQLRENVRAYFSEHCDTISEVHECDLFFVQLNGGEGWFAEDDQIEWDFAILQFDDHVKKRHEFDRIIRWINSALKEIEENRVPASPTGPSDSDEGFD</sequence>
<dbReference type="Proteomes" id="UP001620645">
    <property type="component" value="Unassembled WGS sequence"/>
</dbReference>
<reference evidence="1 2" key="1">
    <citation type="submission" date="2024-10" db="EMBL/GenBank/DDBJ databases">
        <authorList>
            <person name="Kim D."/>
        </authorList>
    </citation>
    <scope>NUCLEOTIDE SEQUENCE [LARGE SCALE GENOMIC DNA]</scope>
    <source>
        <strain evidence="1">Taebaek</strain>
    </source>
</reference>
<dbReference type="AlphaFoldDB" id="A0ABD2J6U0"/>
<keyword evidence="2" id="KW-1185">Reference proteome</keyword>
<organism evidence="1 2">
    <name type="scientific">Heterodera schachtii</name>
    <name type="common">Sugarbeet cyst nematode worm</name>
    <name type="synonym">Tylenchus schachtii</name>
    <dbReference type="NCBI Taxonomy" id="97005"/>
    <lineage>
        <taxon>Eukaryota</taxon>
        <taxon>Metazoa</taxon>
        <taxon>Ecdysozoa</taxon>
        <taxon>Nematoda</taxon>
        <taxon>Chromadorea</taxon>
        <taxon>Rhabditida</taxon>
        <taxon>Tylenchina</taxon>
        <taxon>Tylenchomorpha</taxon>
        <taxon>Tylenchoidea</taxon>
        <taxon>Heteroderidae</taxon>
        <taxon>Heteroderinae</taxon>
        <taxon>Heterodera</taxon>
    </lineage>
</organism>
<proteinExistence type="predicted"/>
<gene>
    <name evidence="1" type="ORF">niasHS_008250</name>
</gene>
<dbReference type="EMBL" id="JBICCN010000233">
    <property type="protein sequence ID" value="KAL3084558.1"/>
    <property type="molecule type" value="Genomic_DNA"/>
</dbReference>